<evidence type="ECO:0000313" key="1">
    <source>
        <dbReference type="EMBL" id="MFD1604702.1"/>
    </source>
</evidence>
<accession>A0ABW4HHY8</accession>
<dbReference type="Proteomes" id="UP001597138">
    <property type="component" value="Unassembled WGS sequence"/>
</dbReference>
<dbReference type="PROSITE" id="PS51257">
    <property type="entry name" value="PROKAR_LIPOPROTEIN"/>
    <property type="match status" value="1"/>
</dbReference>
<reference evidence="2" key="1">
    <citation type="journal article" date="2019" name="Int. J. Syst. Evol. Microbiol.">
        <title>The Global Catalogue of Microorganisms (GCM) 10K type strain sequencing project: providing services to taxonomists for standard genome sequencing and annotation.</title>
        <authorList>
            <consortium name="The Broad Institute Genomics Platform"/>
            <consortium name="The Broad Institute Genome Sequencing Center for Infectious Disease"/>
            <person name="Wu L."/>
            <person name="Ma J."/>
        </authorList>
    </citation>
    <scope>NUCLEOTIDE SEQUENCE [LARGE SCALE GENOMIC DNA]</scope>
    <source>
        <strain evidence="2">CCUG 70865</strain>
    </source>
</reference>
<sequence>MRYIIFFLLLSVSGFSQVYYCSYSGGACDTNMINPTPTAVQVVEQVCYVLGITTIPIYQSGVSDACAFADSFGNRCITYNANFLGYLHQNNVWGPISVLAHEVGHHYSMHSSWYGSFMHPWTRELQADYVSGYVLYKLGCPSLDDAHAAFRLLFSYTGTNSHPDTPSRMDALAQGYIRASQGF</sequence>
<evidence type="ECO:0000313" key="2">
    <source>
        <dbReference type="Proteomes" id="UP001597138"/>
    </source>
</evidence>
<comment type="caution">
    <text evidence="1">The sequence shown here is derived from an EMBL/GenBank/DDBJ whole genome shotgun (WGS) entry which is preliminary data.</text>
</comment>
<dbReference type="EMBL" id="JBHUDZ010000016">
    <property type="protein sequence ID" value="MFD1604702.1"/>
    <property type="molecule type" value="Genomic_DNA"/>
</dbReference>
<proteinExistence type="predicted"/>
<name>A0ABW4HHY8_9FLAO</name>
<organism evidence="1 2">
    <name type="scientific">Flavobacterium artemisiae</name>
    <dbReference type="NCBI Taxonomy" id="2126556"/>
    <lineage>
        <taxon>Bacteria</taxon>
        <taxon>Pseudomonadati</taxon>
        <taxon>Bacteroidota</taxon>
        <taxon>Flavobacteriia</taxon>
        <taxon>Flavobacteriales</taxon>
        <taxon>Flavobacteriaceae</taxon>
        <taxon>Flavobacterium</taxon>
    </lineage>
</organism>
<dbReference type="RefSeq" id="WP_379815790.1">
    <property type="nucleotide sequence ID" value="NZ_JBHUDZ010000016.1"/>
</dbReference>
<keyword evidence="2" id="KW-1185">Reference proteome</keyword>
<evidence type="ECO:0008006" key="3">
    <source>
        <dbReference type="Google" id="ProtNLM"/>
    </source>
</evidence>
<gene>
    <name evidence="1" type="ORF">ACFSC2_18330</name>
</gene>
<protein>
    <recommendedName>
        <fullName evidence="3">Peptidase M48 domain-containing protein</fullName>
    </recommendedName>
</protein>